<dbReference type="Proteomes" id="UP000439903">
    <property type="component" value="Unassembled WGS sequence"/>
</dbReference>
<comment type="similarity">
    <text evidence="1">Belongs to the multicopper oxidase family.</text>
</comment>
<dbReference type="GO" id="GO:0005507">
    <property type="term" value="F:copper ion binding"/>
    <property type="evidence" value="ECO:0007669"/>
    <property type="project" value="InterPro"/>
</dbReference>
<organism evidence="8 9">
    <name type="scientific">Gigaspora margarita</name>
    <dbReference type="NCBI Taxonomy" id="4874"/>
    <lineage>
        <taxon>Eukaryota</taxon>
        <taxon>Fungi</taxon>
        <taxon>Fungi incertae sedis</taxon>
        <taxon>Mucoromycota</taxon>
        <taxon>Glomeromycotina</taxon>
        <taxon>Glomeromycetes</taxon>
        <taxon>Diversisporales</taxon>
        <taxon>Gigasporaceae</taxon>
        <taxon>Gigaspora</taxon>
    </lineage>
</organism>
<evidence type="ECO:0000259" key="5">
    <source>
        <dbReference type="Pfam" id="PF00394"/>
    </source>
</evidence>
<feature type="domain" description="Plastocyanin-like" evidence="6">
    <location>
        <begin position="313"/>
        <end position="442"/>
    </location>
</feature>
<dbReference type="AlphaFoldDB" id="A0A8H4AGL0"/>
<evidence type="ECO:0000259" key="7">
    <source>
        <dbReference type="Pfam" id="PF07732"/>
    </source>
</evidence>
<dbReference type="Pfam" id="PF00394">
    <property type="entry name" value="Cu-oxidase"/>
    <property type="match status" value="1"/>
</dbReference>
<sequence>MLQRGTNYYDGIVGVTQCEIPNKVTFLYNFTLEQYGTYWYHSHFQGQIVDGLKGPLIIYDPKDPYYGKYDYEYIVTLSDWYHTPTGILLPLFRANTYKGADPIPDSGDISGLGQYDCKAAPKNSTCNPNNKIATYVVKKGKKYRFRIINTSALVHFTISIDNHPLTIIEVDGDYVKPITLDAIPINIAQRYSVILDANQPIDNYQIRAHITICTPINNRTLNYNASLNHDVTGILKYDGAEDKLPTSKADSLNYTSKACRDVNPNSLKPYYENKVPKNVISTFKALVTFGSLPTGKGVALINNSSFVPNSNYPTNQQIVEGVDPYKLPSSQNAHVYECNSGDCKDAAVDIYILNNSSDSHPFHLHGHIFYIIYNGENGTGINPPNEKDFNLKDPVTRDVVTVLPKSTTVIRYNANNPGVWFFHCHIQWHLNMGMAAQMIELPSIFKNTTIPADVTGLCVGIDLDKKKDNKNSKTK</sequence>
<evidence type="ECO:0000256" key="3">
    <source>
        <dbReference type="ARBA" id="ARBA00023002"/>
    </source>
</evidence>
<evidence type="ECO:0000256" key="4">
    <source>
        <dbReference type="ARBA" id="ARBA00023008"/>
    </source>
</evidence>
<name>A0A8H4AGL0_GIGMA</name>
<evidence type="ECO:0000256" key="1">
    <source>
        <dbReference type="ARBA" id="ARBA00010609"/>
    </source>
</evidence>
<dbReference type="InterPro" id="IPR045087">
    <property type="entry name" value="Cu-oxidase_fam"/>
</dbReference>
<reference evidence="8 9" key="1">
    <citation type="journal article" date="2019" name="Environ. Microbiol.">
        <title>At the nexus of three kingdoms: the genome of the mycorrhizal fungus Gigaspora margarita provides insights into plant, endobacterial and fungal interactions.</title>
        <authorList>
            <person name="Venice F."/>
            <person name="Ghignone S."/>
            <person name="Salvioli di Fossalunga A."/>
            <person name="Amselem J."/>
            <person name="Novero M."/>
            <person name="Xianan X."/>
            <person name="Sedzielewska Toro K."/>
            <person name="Morin E."/>
            <person name="Lipzen A."/>
            <person name="Grigoriev I.V."/>
            <person name="Henrissat B."/>
            <person name="Martin F.M."/>
            <person name="Bonfante P."/>
        </authorList>
    </citation>
    <scope>NUCLEOTIDE SEQUENCE [LARGE SCALE GENOMIC DNA]</scope>
    <source>
        <strain evidence="8 9">BEG34</strain>
    </source>
</reference>
<dbReference type="GO" id="GO:0016491">
    <property type="term" value="F:oxidoreductase activity"/>
    <property type="evidence" value="ECO:0007669"/>
    <property type="project" value="UniProtKB-KW"/>
</dbReference>
<dbReference type="FunFam" id="2.60.40.420:FF:000045">
    <property type="entry name" value="Laccase 2"/>
    <property type="match status" value="1"/>
</dbReference>
<accession>A0A8H4AGL0</accession>
<dbReference type="InterPro" id="IPR001117">
    <property type="entry name" value="Cu-oxidase_2nd"/>
</dbReference>
<evidence type="ECO:0000313" key="8">
    <source>
        <dbReference type="EMBL" id="KAF0492711.1"/>
    </source>
</evidence>
<dbReference type="PANTHER" id="PTHR11709:SF511">
    <property type="entry name" value="LACCASE"/>
    <property type="match status" value="1"/>
</dbReference>
<dbReference type="OrthoDB" id="2121828at2759"/>
<dbReference type="Gene3D" id="2.60.40.420">
    <property type="entry name" value="Cupredoxins - blue copper proteins"/>
    <property type="match status" value="3"/>
</dbReference>
<dbReference type="SUPFAM" id="SSF49503">
    <property type="entry name" value="Cupredoxins"/>
    <property type="match status" value="3"/>
</dbReference>
<feature type="domain" description="Plastocyanin-like" evidence="7">
    <location>
        <begin position="2"/>
        <end position="62"/>
    </location>
</feature>
<keyword evidence="9" id="KW-1185">Reference proteome</keyword>
<gene>
    <name evidence="8" type="ORF">F8M41_021558</name>
</gene>
<keyword evidence="4" id="KW-0186">Copper</keyword>
<feature type="domain" description="Plastocyanin-like" evidence="5">
    <location>
        <begin position="72"/>
        <end position="239"/>
    </location>
</feature>
<evidence type="ECO:0000259" key="6">
    <source>
        <dbReference type="Pfam" id="PF07731"/>
    </source>
</evidence>
<keyword evidence="3" id="KW-0560">Oxidoreductase</keyword>
<dbReference type="InterPro" id="IPR002355">
    <property type="entry name" value="Cu_oxidase_Cu_BS"/>
</dbReference>
<dbReference type="InterPro" id="IPR011707">
    <property type="entry name" value="Cu-oxidase-like_N"/>
</dbReference>
<dbReference type="EMBL" id="WTPW01000636">
    <property type="protein sequence ID" value="KAF0492711.1"/>
    <property type="molecule type" value="Genomic_DNA"/>
</dbReference>
<comment type="caution">
    <text evidence="8">The sequence shown here is derived from an EMBL/GenBank/DDBJ whole genome shotgun (WGS) entry which is preliminary data.</text>
</comment>
<evidence type="ECO:0000256" key="2">
    <source>
        <dbReference type="ARBA" id="ARBA00022723"/>
    </source>
</evidence>
<dbReference type="PROSITE" id="PS00079">
    <property type="entry name" value="MULTICOPPER_OXIDASE1"/>
    <property type="match status" value="2"/>
</dbReference>
<proteinExistence type="inferred from homology"/>
<dbReference type="Pfam" id="PF07732">
    <property type="entry name" value="Cu-oxidase_3"/>
    <property type="match status" value="1"/>
</dbReference>
<keyword evidence="2" id="KW-0479">Metal-binding</keyword>
<dbReference type="Pfam" id="PF07731">
    <property type="entry name" value="Cu-oxidase_2"/>
    <property type="match status" value="1"/>
</dbReference>
<protein>
    <submittedName>
        <fullName evidence="8">Extracellular dihydrogeodin oxidase/laccase</fullName>
    </submittedName>
</protein>
<dbReference type="InterPro" id="IPR008972">
    <property type="entry name" value="Cupredoxin"/>
</dbReference>
<dbReference type="InterPro" id="IPR011706">
    <property type="entry name" value="Cu-oxidase_C"/>
</dbReference>
<dbReference type="PANTHER" id="PTHR11709">
    <property type="entry name" value="MULTI-COPPER OXIDASE"/>
    <property type="match status" value="1"/>
</dbReference>
<dbReference type="InterPro" id="IPR033138">
    <property type="entry name" value="Cu_oxidase_CS"/>
</dbReference>
<evidence type="ECO:0000313" key="9">
    <source>
        <dbReference type="Proteomes" id="UP000439903"/>
    </source>
</evidence>
<dbReference type="PROSITE" id="PS00080">
    <property type="entry name" value="MULTICOPPER_OXIDASE2"/>
    <property type="match status" value="1"/>
</dbReference>